<gene>
    <name evidence="2" type="ORF">BDQ12DRAFT_677452</name>
</gene>
<evidence type="ECO:0000313" key="2">
    <source>
        <dbReference type="EMBL" id="TFK41967.1"/>
    </source>
</evidence>
<organism evidence="2 3">
    <name type="scientific">Crucibulum laeve</name>
    <dbReference type="NCBI Taxonomy" id="68775"/>
    <lineage>
        <taxon>Eukaryota</taxon>
        <taxon>Fungi</taxon>
        <taxon>Dikarya</taxon>
        <taxon>Basidiomycota</taxon>
        <taxon>Agaricomycotina</taxon>
        <taxon>Agaricomycetes</taxon>
        <taxon>Agaricomycetidae</taxon>
        <taxon>Agaricales</taxon>
        <taxon>Agaricineae</taxon>
        <taxon>Nidulariaceae</taxon>
        <taxon>Crucibulum</taxon>
    </lineage>
</organism>
<dbReference type="Proteomes" id="UP000308652">
    <property type="component" value="Unassembled WGS sequence"/>
</dbReference>
<dbReference type="OrthoDB" id="10052321at2759"/>
<protein>
    <submittedName>
        <fullName evidence="2">Eukaryotic mitochondrial regulator protein-domain-containing protein</fullName>
    </submittedName>
</protein>
<dbReference type="GO" id="GO:0032543">
    <property type="term" value="P:mitochondrial translation"/>
    <property type="evidence" value="ECO:0007669"/>
    <property type="project" value="TreeGrafter"/>
</dbReference>
<dbReference type="AlphaFoldDB" id="A0A5C3MAQ1"/>
<name>A0A5C3MAQ1_9AGAR</name>
<evidence type="ECO:0000313" key="3">
    <source>
        <dbReference type="Proteomes" id="UP000308652"/>
    </source>
</evidence>
<dbReference type="Pfam" id="PF12298">
    <property type="entry name" value="Bot1p"/>
    <property type="match status" value="1"/>
</dbReference>
<dbReference type="PANTHER" id="PTHR28158:SF1">
    <property type="entry name" value="SMALL RIBOSOMAL SUBUNIT PROTEIN MS45"/>
    <property type="match status" value="1"/>
</dbReference>
<dbReference type="InterPro" id="IPR021036">
    <property type="entry name" value="Ribosomal_mS45"/>
</dbReference>
<proteinExistence type="predicted"/>
<feature type="compositionally biased region" description="Basic and acidic residues" evidence="1">
    <location>
        <begin position="1"/>
        <end position="13"/>
    </location>
</feature>
<keyword evidence="3" id="KW-1185">Reference proteome</keyword>
<reference evidence="2 3" key="1">
    <citation type="journal article" date="2019" name="Nat. Ecol. Evol.">
        <title>Megaphylogeny resolves global patterns of mushroom evolution.</title>
        <authorList>
            <person name="Varga T."/>
            <person name="Krizsan K."/>
            <person name="Foldi C."/>
            <person name="Dima B."/>
            <person name="Sanchez-Garcia M."/>
            <person name="Sanchez-Ramirez S."/>
            <person name="Szollosi G.J."/>
            <person name="Szarkandi J.G."/>
            <person name="Papp V."/>
            <person name="Albert L."/>
            <person name="Andreopoulos W."/>
            <person name="Angelini C."/>
            <person name="Antonin V."/>
            <person name="Barry K.W."/>
            <person name="Bougher N.L."/>
            <person name="Buchanan P."/>
            <person name="Buyck B."/>
            <person name="Bense V."/>
            <person name="Catcheside P."/>
            <person name="Chovatia M."/>
            <person name="Cooper J."/>
            <person name="Damon W."/>
            <person name="Desjardin D."/>
            <person name="Finy P."/>
            <person name="Geml J."/>
            <person name="Haridas S."/>
            <person name="Hughes K."/>
            <person name="Justo A."/>
            <person name="Karasinski D."/>
            <person name="Kautmanova I."/>
            <person name="Kiss B."/>
            <person name="Kocsube S."/>
            <person name="Kotiranta H."/>
            <person name="LaButti K.M."/>
            <person name="Lechner B.E."/>
            <person name="Liimatainen K."/>
            <person name="Lipzen A."/>
            <person name="Lukacs Z."/>
            <person name="Mihaltcheva S."/>
            <person name="Morgado L.N."/>
            <person name="Niskanen T."/>
            <person name="Noordeloos M.E."/>
            <person name="Ohm R.A."/>
            <person name="Ortiz-Santana B."/>
            <person name="Ovrebo C."/>
            <person name="Racz N."/>
            <person name="Riley R."/>
            <person name="Savchenko A."/>
            <person name="Shiryaev A."/>
            <person name="Soop K."/>
            <person name="Spirin V."/>
            <person name="Szebenyi C."/>
            <person name="Tomsovsky M."/>
            <person name="Tulloss R.E."/>
            <person name="Uehling J."/>
            <person name="Grigoriev I.V."/>
            <person name="Vagvolgyi C."/>
            <person name="Papp T."/>
            <person name="Martin F.M."/>
            <person name="Miettinen O."/>
            <person name="Hibbett D.S."/>
            <person name="Nagy L.G."/>
        </authorList>
    </citation>
    <scope>NUCLEOTIDE SEQUENCE [LARGE SCALE GENOMIC DNA]</scope>
    <source>
        <strain evidence="2 3">CBS 166.37</strain>
    </source>
</reference>
<feature type="region of interest" description="Disordered" evidence="1">
    <location>
        <begin position="1"/>
        <end position="36"/>
    </location>
</feature>
<dbReference type="EMBL" id="ML213593">
    <property type="protein sequence ID" value="TFK41967.1"/>
    <property type="molecule type" value="Genomic_DNA"/>
</dbReference>
<evidence type="ECO:0000256" key="1">
    <source>
        <dbReference type="SAM" id="MobiDB-lite"/>
    </source>
</evidence>
<dbReference type="PANTHER" id="PTHR28158">
    <property type="entry name" value="37S RIBOSOMAL PROTEIN S35, MITOCHONDRIAL"/>
    <property type="match status" value="1"/>
</dbReference>
<dbReference type="GO" id="GO:0005763">
    <property type="term" value="C:mitochondrial small ribosomal subunit"/>
    <property type="evidence" value="ECO:0007669"/>
    <property type="project" value="TreeGrafter"/>
</dbReference>
<dbReference type="GO" id="GO:0003735">
    <property type="term" value="F:structural constituent of ribosome"/>
    <property type="evidence" value="ECO:0007669"/>
    <property type="project" value="TreeGrafter"/>
</dbReference>
<sequence>MEEIGDSFKDAQPRKWLGNEVPFPMNPTFKPPPPLSSEIRERMYNAFMQDPEKNSVRALAQRYHVSIKRVDAILRLKGLEKDWQKQGKQLQTGFQAGMEKLLMVKSISPSTSVDADRYDVHEADTLEHDENRDASRQRYQRLYWESTPEDGREPVVPGSLEHATFLAKRFAAEAQKLKANPKLMPRIPDKPAMVRPQAKIVQVSRPGRATLQFVDVGAKFMDVNERVRRIVTAKRKARRSRI</sequence>
<accession>A0A5C3MAQ1</accession>